<dbReference type="EMBL" id="MHOZ01000043">
    <property type="protein sequence ID" value="OGZ72218.1"/>
    <property type="molecule type" value="Genomic_DNA"/>
</dbReference>
<dbReference type="AlphaFoldDB" id="A0A1G2IDL0"/>
<comment type="caution">
    <text evidence="2">The sequence shown here is derived from an EMBL/GenBank/DDBJ whole genome shotgun (WGS) entry which is preliminary data.</text>
</comment>
<gene>
    <name evidence="2" type="ORF">A2998_03415</name>
</gene>
<evidence type="ECO:0000313" key="2">
    <source>
        <dbReference type="EMBL" id="OGZ72218.1"/>
    </source>
</evidence>
<protein>
    <submittedName>
        <fullName evidence="2">Uncharacterized protein</fullName>
    </submittedName>
</protein>
<feature type="transmembrane region" description="Helical" evidence="1">
    <location>
        <begin position="81"/>
        <end position="113"/>
    </location>
</feature>
<evidence type="ECO:0000256" key="1">
    <source>
        <dbReference type="SAM" id="Phobius"/>
    </source>
</evidence>
<keyword evidence="1" id="KW-0472">Membrane</keyword>
<organism evidence="2 3">
    <name type="scientific">Candidatus Staskawiczbacteria bacterium RIFCSPLOWO2_01_FULL_37_25b</name>
    <dbReference type="NCBI Taxonomy" id="1802213"/>
    <lineage>
        <taxon>Bacteria</taxon>
        <taxon>Candidatus Staskawicziibacteriota</taxon>
    </lineage>
</organism>
<name>A0A1G2IDL0_9BACT</name>
<keyword evidence="1" id="KW-1133">Transmembrane helix</keyword>
<sequence>MNKQEIIAWLNNNFEKTYKEIENFLFSEINGDEFKNKETWHKHYFLEELKSPANGFPKKVLKIINDVQKKINNKSSAGRSLLANFVFGIVGIIVWQISAQIIGFILLVVTVLFTKDKDILQLVVVISQLTSLIIGIWIGSMASRWVKNYKKGIKK</sequence>
<reference evidence="2 3" key="1">
    <citation type="journal article" date="2016" name="Nat. Commun.">
        <title>Thousands of microbial genomes shed light on interconnected biogeochemical processes in an aquifer system.</title>
        <authorList>
            <person name="Anantharaman K."/>
            <person name="Brown C.T."/>
            <person name="Hug L.A."/>
            <person name="Sharon I."/>
            <person name="Castelle C.J."/>
            <person name="Probst A.J."/>
            <person name="Thomas B.C."/>
            <person name="Singh A."/>
            <person name="Wilkins M.J."/>
            <person name="Karaoz U."/>
            <person name="Brodie E.L."/>
            <person name="Williams K.H."/>
            <person name="Hubbard S.S."/>
            <person name="Banfield J.F."/>
        </authorList>
    </citation>
    <scope>NUCLEOTIDE SEQUENCE [LARGE SCALE GENOMIC DNA]</scope>
</reference>
<accession>A0A1G2IDL0</accession>
<feature type="transmembrane region" description="Helical" evidence="1">
    <location>
        <begin position="119"/>
        <end position="146"/>
    </location>
</feature>
<proteinExistence type="predicted"/>
<dbReference type="Proteomes" id="UP000178826">
    <property type="component" value="Unassembled WGS sequence"/>
</dbReference>
<evidence type="ECO:0000313" key="3">
    <source>
        <dbReference type="Proteomes" id="UP000178826"/>
    </source>
</evidence>
<keyword evidence="1" id="KW-0812">Transmembrane</keyword>